<name>A0ABS7EWX0_9PROT</name>
<evidence type="ECO:0000313" key="15">
    <source>
        <dbReference type="EMBL" id="MBW8267867.1"/>
    </source>
</evidence>
<dbReference type="Gene3D" id="3.90.190.20">
    <property type="entry name" value="Mur ligase, C-terminal domain"/>
    <property type="match status" value="1"/>
</dbReference>
<evidence type="ECO:0000259" key="13">
    <source>
        <dbReference type="Pfam" id="PF02875"/>
    </source>
</evidence>
<feature type="domain" description="Mur ligase N-terminal catalytic" evidence="12">
    <location>
        <begin position="27"/>
        <end position="71"/>
    </location>
</feature>
<gene>
    <name evidence="10 15" type="primary">murF</name>
    <name evidence="15" type="ORF">K1J50_00010</name>
</gene>
<dbReference type="InterPro" id="IPR036565">
    <property type="entry name" value="Mur-like_cat_sf"/>
</dbReference>
<comment type="similarity">
    <text evidence="10">Belongs to the MurCDEF family. MurF subfamily.</text>
</comment>
<comment type="caution">
    <text evidence="15">The sequence shown here is derived from an EMBL/GenBank/DDBJ whole genome shotgun (WGS) entry which is preliminary data.</text>
</comment>
<dbReference type="InterPro" id="IPR005863">
    <property type="entry name" value="UDP-N-AcMur_synth"/>
</dbReference>
<dbReference type="InterPro" id="IPR013221">
    <property type="entry name" value="Mur_ligase_cen"/>
</dbReference>
<dbReference type="InterPro" id="IPR004101">
    <property type="entry name" value="Mur_ligase_C"/>
</dbReference>
<dbReference type="InterPro" id="IPR036615">
    <property type="entry name" value="Mur_ligase_C_dom_sf"/>
</dbReference>
<dbReference type="Gene3D" id="3.40.1390.10">
    <property type="entry name" value="MurE/MurF, N-terminal domain"/>
    <property type="match status" value="1"/>
</dbReference>
<feature type="domain" description="Mur ligase C-terminal" evidence="13">
    <location>
        <begin position="333"/>
        <end position="442"/>
    </location>
</feature>
<evidence type="ECO:0000256" key="5">
    <source>
        <dbReference type="ARBA" id="ARBA00022840"/>
    </source>
</evidence>
<comment type="subcellular location">
    <subcellularLocation>
        <location evidence="10 11">Cytoplasm</location>
    </subcellularLocation>
</comment>
<dbReference type="InterPro" id="IPR051046">
    <property type="entry name" value="MurCDEF_CellWall_CoF430Synth"/>
</dbReference>
<evidence type="ECO:0000256" key="8">
    <source>
        <dbReference type="ARBA" id="ARBA00023306"/>
    </source>
</evidence>
<dbReference type="Pfam" id="PF01225">
    <property type="entry name" value="Mur_ligase"/>
    <property type="match status" value="1"/>
</dbReference>
<keyword evidence="5 10" id="KW-0067">ATP-binding</keyword>
<comment type="catalytic activity">
    <reaction evidence="10 11">
        <text>D-alanyl-D-alanine + UDP-N-acetyl-alpha-D-muramoyl-L-alanyl-gamma-D-glutamyl-meso-2,6-diaminopimelate + ATP = UDP-N-acetyl-alpha-D-muramoyl-L-alanyl-gamma-D-glutamyl-meso-2,6-diaminopimeloyl-D-alanyl-D-alanine + ADP + phosphate + H(+)</text>
        <dbReference type="Rhea" id="RHEA:28374"/>
        <dbReference type="ChEBI" id="CHEBI:15378"/>
        <dbReference type="ChEBI" id="CHEBI:30616"/>
        <dbReference type="ChEBI" id="CHEBI:43474"/>
        <dbReference type="ChEBI" id="CHEBI:57822"/>
        <dbReference type="ChEBI" id="CHEBI:61386"/>
        <dbReference type="ChEBI" id="CHEBI:83905"/>
        <dbReference type="ChEBI" id="CHEBI:456216"/>
        <dbReference type="EC" id="6.3.2.10"/>
    </reaction>
</comment>
<evidence type="ECO:0000256" key="3">
    <source>
        <dbReference type="ARBA" id="ARBA00022618"/>
    </source>
</evidence>
<keyword evidence="4 10" id="KW-0547">Nucleotide-binding</keyword>
<feature type="domain" description="Mur ligase central" evidence="14">
    <location>
        <begin position="108"/>
        <end position="297"/>
    </location>
</feature>
<dbReference type="SUPFAM" id="SSF53623">
    <property type="entry name" value="MurD-like peptide ligases, catalytic domain"/>
    <property type="match status" value="1"/>
</dbReference>
<evidence type="ECO:0000256" key="1">
    <source>
        <dbReference type="ARBA" id="ARBA00022490"/>
    </source>
</evidence>
<keyword evidence="16" id="KW-1185">Reference proteome</keyword>
<evidence type="ECO:0000256" key="9">
    <source>
        <dbReference type="ARBA" id="ARBA00023316"/>
    </source>
</evidence>
<evidence type="ECO:0000256" key="4">
    <source>
        <dbReference type="ARBA" id="ARBA00022741"/>
    </source>
</evidence>
<dbReference type="RefSeq" id="WP_220115380.1">
    <property type="nucleotide sequence ID" value="NZ_JAHZUY010000001.1"/>
</dbReference>
<keyword evidence="9 10" id="KW-0961">Cell wall biogenesis/degradation</keyword>
<keyword evidence="6 10" id="KW-0133">Cell shape</keyword>
<dbReference type="InterPro" id="IPR035911">
    <property type="entry name" value="MurE/MurF_N"/>
</dbReference>
<dbReference type="EC" id="6.3.2.10" evidence="10 11"/>
<keyword evidence="8 10" id="KW-0131">Cell cycle</keyword>
<comment type="pathway">
    <text evidence="10 11">Cell wall biogenesis; peptidoglycan biosynthesis.</text>
</comment>
<feature type="binding site" evidence="10">
    <location>
        <begin position="110"/>
        <end position="116"/>
    </location>
    <ligand>
        <name>ATP</name>
        <dbReference type="ChEBI" id="CHEBI:30616"/>
    </ligand>
</feature>
<dbReference type="PANTHER" id="PTHR43024:SF1">
    <property type="entry name" value="UDP-N-ACETYLMURAMOYL-TRIPEPTIDE--D-ALANYL-D-ALANINE LIGASE"/>
    <property type="match status" value="1"/>
</dbReference>
<evidence type="ECO:0000256" key="6">
    <source>
        <dbReference type="ARBA" id="ARBA00022960"/>
    </source>
</evidence>
<comment type="function">
    <text evidence="10 11">Involved in cell wall formation. Catalyzes the final step in the synthesis of UDP-N-acetylmuramoyl-pentapeptide, the precursor of murein.</text>
</comment>
<dbReference type="Proteomes" id="UP001519924">
    <property type="component" value="Unassembled WGS sequence"/>
</dbReference>
<dbReference type="GO" id="GO:0016874">
    <property type="term" value="F:ligase activity"/>
    <property type="evidence" value="ECO:0007669"/>
    <property type="project" value="UniProtKB-KW"/>
</dbReference>
<evidence type="ECO:0000256" key="10">
    <source>
        <dbReference type="HAMAP-Rule" id="MF_02019"/>
    </source>
</evidence>
<organism evidence="15 16">
    <name type="scientific">Caldovatus aquaticus</name>
    <dbReference type="NCBI Taxonomy" id="2865671"/>
    <lineage>
        <taxon>Bacteria</taxon>
        <taxon>Pseudomonadati</taxon>
        <taxon>Pseudomonadota</taxon>
        <taxon>Alphaproteobacteria</taxon>
        <taxon>Acetobacterales</taxon>
        <taxon>Roseomonadaceae</taxon>
        <taxon>Caldovatus</taxon>
    </lineage>
</organism>
<dbReference type="Pfam" id="PF08245">
    <property type="entry name" value="Mur_ligase_M"/>
    <property type="match status" value="1"/>
</dbReference>
<evidence type="ECO:0000259" key="12">
    <source>
        <dbReference type="Pfam" id="PF01225"/>
    </source>
</evidence>
<dbReference type="HAMAP" id="MF_02019">
    <property type="entry name" value="MurF"/>
    <property type="match status" value="1"/>
</dbReference>
<evidence type="ECO:0000256" key="11">
    <source>
        <dbReference type="RuleBase" id="RU004136"/>
    </source>
</evidence>
<accession>A0ABS7EWX0</accession>
<keyword evidence="2 10" id="KW-0436">Ligase</keyword>
<proteinExistence type="inferred from homology"/>
<dbReference type="EMBL" id="JAHZUY010000001">
    <property type="protein sequence ID" value="MBW8267867.1"/>
    <property type="molecule type" value="Genomic_DNA"/>
</dbReference>
<evidence type="ECO:0000256" key="7">
    <source>
        <dbReference type="ARBA" id="ARBA00022984"/>
    </source>
</evidence>
<dbReference type="NCBIfam" id="TIGR01143">
    <property type="entry name" value="murF"/>
    <property type="match status" value="1"/>
</dbReference>
<dbReference type="Gene3D" id="3.40.1190.10">
    <property type="entry name" value="Mur-like, catalytic domain"/>
    <property type="match status" value="1"/>
</dbReference>
<evidence type="ECO:0000256" key="2">
    <source>
        <dbReference type="ARBA" id="ARBA00022598"/>
    </source>
</evidence>
<keyword evidence="7 10" id="KW-0573">Peptidoglycan synthesis</keyword>
<protein>
    <recommendedName>
        <fullName evidence="10 11">UDP-N-acetylmuramoyl-tripeptide--D-alanyl-D-alanine ligase</fullName>
        <ecNumber evidence="10 11">6.3.2.10</ecNumber>
    </recommendedName>
    <alternativeName>
        <fullName evidence="10">D-alanyl-D-alanine-adding enzyme</fullName>
    </alternativeName>
</protein>
<dbReference type="PANTHER" id="PTHR43024">
    <property type="entry name" value="UDP-N-ACETYLMURAMOYL-TRIPEPTIDE--D-ALANYL-D-ALANINE LIGASE"/>
    <property type="match status" value="1"/>
</dbReference>
<keyword evidence="1 10" id="KW-0963">Cytoplasm</keyword>
<evidence type="ECO:0000259" key="14">
    <source>
        <dbReference type="Pfam" id="PF08245"/>
    </source>
</evidence>
<dbReference type="SUPFAM" id="SSF53244">
    <property type="entry name" value="MurD-like peptide ligases, peptide-binding domain"/>
    <property type="match status" value="1"/>
</dbReference>
<evidence type="ECO:0000313" key="16">
    <source>
        <dbReference type="Proteomes" id="UP001519924"/>
    </source>
</evidence>
<dbReference type="Pfam" id="PF02875">
    <property type="entry name" value="Mur_ligase_C"/>
    <property type="match status" value="1"/>
</dbReference>
<keyword evidence="3 10" id="KW-0132">Cell division</keyword>
<sequence length="461" mass="46836">MTAPLWSAAELRAATGGTLAAEIAARGVSLDSRTVRPGELFVALRGARDGHEFVADALARGAAGAMVDRDPPGVAPGAPLLRVADTLAGLAALGAAGRARSAARVVAVTGSVGKTTTKEMLRHALSACGATHAAEASHNNHWGVPLTLARLPREAAFAVVEIGMNHRGEIAPLARLARPHAAVITAVAPAHIGHLGSLEAIADEKADILAGLEPGGSAILPRDNPLFGRLAAAAARCGARVVAFGESPEAEARLLSYAGTAEAGRAELDLHGRRLRLALAAPGRHLAMNALAALAACAALGADPGLAAAALSGFGAVAGRGMRVTLHLAGGTALLLDDSYNASTASIRAGLAVLAAQPARRRLAVLGDMRELGEHGPALHAELAPDVAAAADLAFCCGPLMRHLYDALPAERRGDHQPDSERLAPVVRDALRPGDAVLVKGSLGSRMKVVVEALTRGERPA</sequence>
<dbReference type="SUPFAM" id="SSF63418">
    <property type="entry name" value="MurE/MurF N-terminal domain"/>
    <property type="match status" value="1"/>
</dbReference>
<dbReference type="InterPro" id="IPR000713">
    <property type="entry name" value="Mur_ligase_N"/>
</dbReference>
<reference evidence="15 16" key="1">
    <citation type="submission" date="2021-08" db="EMBL/GenBank/DDBJ databases">
        <title>Caldovatus sediminis gen. nov., sp. nov., a moderately thermophilic bacterium isolated from a hot spring.</title>
        <authorList>
            <person name="Hu C.-J."/>
            <person name="Li W.-J."/>
            <person name="Xian W.-D."/>
        </authorList>
    </citation>
    <scope>NUCLEOTIDE SEQUENCE [LARGE SCALE GENOMIC DNA]</scope>
    <source>
        <strain evidence="15 16">SYSU G05006</strain>
    </source>
</reference>